<dbReference type="Proteomes" id="UP001058074">
    <property type="component" value="Unassembled WGS sequence"/>
</dbReference>
<organism evidence="1 2">
    <name type="scientific">Inconstantimicrobium mannanitabidum</name>
    <dbReference type="NCBI Taxonomy" id="1604901"/>
    <lineage>
        <taxon>Bacteria</taxon>
        <taxon>Bacillati</taxon>
        <taxon>Bacillota</taxon>
        <taxon>Clostridia</taxon>
        <taxon>Eubacteriales</taxon>
        <taxon>Clostridiaceae</taxon>
        <taxon>Inconstantimicrobium</taxon>
    </lineage>
</organism>
<protein>
    <submittedName>
        <fullName evidence="1">Sugar translocase</fullName>
    </submittedName>
</protein>
<keyword evidence="2" id="KW-1185">Reference proteome</keyword>
<accession>A0ACB5RF51</accession>
<gene>
    <name evidence="1" type="ORF">rsdtw13_30390</name>
</gene>
<sequence length="122" mass="13688">MLEVIKFGLVGILNTGITMVVYNILIFFGVNYIVANAIGYVAGVANSYIWNKNWVFNAKDKKDNSLIFKFIVVNVISFAVNSGVLILCENYITKNKTIAQLPAIIMGMAVNYILNKIWTFKK</sequence>
<comment type="caution">
    <text evidence="1">The sequence shown here is derived from an EMBL/GenBank/DDBJ whole genome shotgun (WGS) entry which is preliminary data.</text>
</comment>
<proteinExistence type="predicted"/>
<evidence type="ECO:0000313" key="2">
    <source>
        <dbReference type="Proteomes" id="UP001058074"/>
    </source>
</evidence>
<name>A0ACB5RF51_9CLOT</name>
<dbReference type="EMBL" id="BROD01000001">
    <property type="protein sequence ID" value="GKX67781.1"/>
    <property type="molecule type" value="Genomic_DNA"/>
</dbReference>
<reference evidence="1" key="1">
    <citation type="journal article" date="2025" name="Int. J. Syst. Evol. Microbiol.">
        <title>Inconstantimicrobium mannanitabidum sp. nov., a novel member of the family Clostridiaceae isolated from anoxic soil under the treatment of reductive soil disinfestation.</title>
        <authorList>
            <person name="Ueki A."/>
            <person name="Tonouchi A."/>
            <person name="Honma S."/>
            <person name="Kaku N."/>
            <person name="Ueki K."/>
        </authorList>
    </citation>
    <scope>NUCLEOTIDE SEQUENCE</scope>
    <source>
        <strain evidence="1">TW13</strain>
    </source>
</reference>
<evidence type="ECO:0000313" key="1">
    <source>
        <dbReference type="EMBL" id="GKX67781.1"/>
    </source>
</evidence>